<sequence length="720" mass="80772">MSTESGESKGKDLQKIDETGVTEHRSKPRPLRIPNPGPFILRNRLPDLAARHFLREPAKTAIATQGFDDAVEHCKAKVARIAKECRSANRKYRDFHFDLQGNGRYCLDGLTEDLKSKLAPAGIARVEEIYDKPEFFKDGVSAGDIRQGATGDCWFLAAVATITNVPGLVEKICVARDEMVGVYGFIFMRDGEWISTIVDDQLYLKNQEYHYAGEEIQTKFWRKEKQYNETFLKGSEALLFAKCEDRNETWLPLLEKAFAKAHGDYGAIEGGWTGEGVEDLTGGVTSQLYTCDILDKERLWKEELLQVNKDFLFAATSAQVDRSGIIAGHAYSVLQAKEVKGNRFVLIRNPWGYSEWTGPWSDGSKEWTAEWMTLLEHRFGDDGAFWMSYDDFLHKFPLIDRTRLFGPRWTVTNRWIRVPVPWATTYSPTRFTFKVTTKGPVVIVLSQLDDRYFRGLEGRYRFGLHFRVEKEDETEYITRSRSNVGMCRSVTTELDLEPGKYIVIFKITSEKDRGAPTKDKVVRKAKKHNSKKFLQIGMSHDLAFAKGKAEPEDEKVITEMAARATKKEKDLTKKAKAKGADPPEHEGAGPIGGEGAGAASQQGRGIGRPPSMPNITEGEKVEKGEDKKEGEGEGEEESDSDDEDYDEENYWDAVACVGLRVYAQDKELVVGVVRTNEEAADTLDQDDPAKDAAGAAEDGKDDTCEDNVEVISVPLPEGSV</sequence>
<accession>A0A2T7A7M9</accession>
<feature type="active site" evidence="2 3">
    <location>
        <position position="329"/>
    </location>
</feature>
<evidence type="ECO:0000256" key="4">
    <source>
        <dbReference type="SAM" id="MobiDB-lite"/>
    </source>
</evidence>
<evidence type="ECO:0000256" key="2">
    <source>
        <dbReference type="PIRSR" id="PIRSR622684-1"/>
    </source>
</evidence>
<feature type="compositionally biased region" description="Acidic residues" evidence="4">
    <location>
        <begin position="632"/>
        <end position="649"/>
    </location>
</feature>
<dbReference type="PROSITE" id="PS00139">
    <property type="entry name" value="THIOL_PROTEASE_CYS"/>
    <property type="match status" value="1"/>
</dbReference>
<feature type="compositionally biased region" description="Basic and acidic residues" evidence="4">
    <location>
        <begin position="1"/>
        <end position="25"/>
    </location>
</feature>
<dbReference type="SMART" id="SM00230">
    <property type="entry name" value="CysPc"/>
    <property type="match status" value="1"/>
</dbReference>
<dbReference type="Pfam" id="PF00648">
    <property type="entry name" value="Peptidase_C2"/>
    <property type="match status" value="2"/>
</dbReference>
<dbReference type="PRINTS" id="PR00704">
    <property type="entry name" value="CALPAIN"/>
</dbReference>
<dbReference type="InterPro" id="IPR001300">
    <property type="entry name" value="Peptidase_C2_calpain_cat"/>
</dbReference>
<dbReference type="STRING" id="42251.A0A2T7A7M9"/>
<evidence type="ECO:0000313" key="6">
    <source>
        <dbReference type="EMBL" id="PUU83747.1"/>
    </source>
</evidence>
<reference evidence="6 7" key="1">
    <citation type="submission" date="2017-04" db="EMBL/GenBank/DDBJ databases">
        <title>Draft genome sequence of Tuber borchii Vittad., a whitish edible truffle.</title>
        <authorList>
            <consortium name="DOE Joint Genome Institute"/>
            <person name="Murat C."/>
            <person name="Kuo A."/>
            <person name="Barry K.W."/>
            <person name="Clum A."/>
            <person name="Dockter R.B."/>
            <person name="Fauchery L."/>
            <person name="Iotti M."/>
            <person name="Kohler A."/>
            <person name="Labutti K."/>
            <person name="Lindquist E.A."/>
            <person name="Lipzen A."/>
            <person name="Ohm R.A."/>
            <person name="Wang M."/>
            <person name="Grigoriev I.V."/>
            <person name="Zambonelli A."/>
            <person name="Martin F.M."/>
        </authorList>
    </citation>
    <scope>NUCLEOTIDE SEQUENCE [LARGE SCALE GENOMIC DNA]</scope>
    <source>
        <strain evidence="6 7">Tbo3840</strain>
    </source>
</reference>
<keyword evidence="7" id="KW-1185">Reference proteome</keyword>
<name>A0A2T7A7M9_TUBBO</name>
<dbReference type="InterPro" id="IPR038765">
    <property type="entry name" value="Papain-like_cys_pep_sf"/>
</dbReference>
<dbReference type="AlphaFoldDB" id="A0A2T7A7M9"/>
<dbReference type="PANTHER" id="PTHR10183">
    <property type="entry name" value="CALPAIN"/>
    <property type="match status" value="1"/>
</dbReference>
<dbReference type="PROSITE" id="PS50203">
    <property type="entry name" value="CALPAIN_CAT"/>
    <property type="match status" value="1"/>
</dbReference>
<dbReference type="SUPFAM" id="SSF54001">
    <property type="entry name" value="Cysteine proteinases"/>
    <property type="match status" value="1"/>
</dbReference>
<dbReference type="Proteomes" id="UP000244722">
    <property type="component" value="Unassembled WGS sequence"/>
</dbReference>
<dbReference type="InterPro" id="IPR022684">
    <property type="entry name" value="Calpain_cysteine_protease"/>
</dbReference>
<feature type="compositionally biased region" description="Basic and acidic residues" evidence="4">
    <location>
        <begin position="617"/>
        <end position="631"/>
    </location>
</feature>
<evidence type="ECO:0000313" key="7">
    <source>
        <dbReference type="Proteomes" id="UP000244722"/>
    </source>
</evidence>
<dbReference type="GO" id="GO:0006508">
    <property type="term" value="P:proteolysis"/>
    <property type="evidence" value="ECO:0007669"/>
    <property type="project" value="UniProtKB-KW"/>
</dbReference>
<gene>
    <name evidence="6" type="ORF">B9Z19DRAFT_1071564</name>
</gene>
<feature type="compositionally biased region" description="Basic and acidic residues" evidence="4">
    <location>
        <begin position="565"/>
        <end position="587"/>
    </location>
</feature>
<dbReference type="OrthoDB" id="424753at2759"/>
<dbReference type="PANTHER" id="PTHR10183:SF425">
    <property type="entry name" value="CALPAIN-5"/>
    <property type="match status" value="1"/>
</dbReference>
<evidence type="ECO:0000256" key="3">
    <source>
        <dbReference type="PROSITE-ProRule" id="PRU00239"/>
    </source>
</evidence>
<feature type="region of interest" description="Disordered" evidence="4">
    <location>
        <begin position="562"/>
        <end position="649"/>
    </location>
</feature>
<dbReference type="CDD" id="cd00044">
    <property type="entry name" value="CysPc"/>
    <property type="match status" value="1"/>
</dbReference>
<feature type="active site" evidence="2 3">
    <location>
        <position position="153"/>
    </location>
</feature>
<feature type="domain" description="Calpain catalytic" evidence="5">
    <location>
        <begin position="125"/>
        <end position="405"/>
    </location>
</feature>
<feature type="region of interest" description="Disordered" evidence="4">
    <location>
        <begin position="1"/>
        <end position="37"/>
    </location>
</feature>
<dbReference type="Gene3D" id="3.90.70.10">
    <property type="entry name" value="Cysteine proteinases"/>
    <property type="match status" value="1"/>
</dbReference>
<protein>
    <recommendedName>
        <fullName evidence="5">Calpain catalytic domain-containing protein</fullName>
    </recommendedName>
</protein>
<dbReference type="EMBL" id="NESQ01000007">
    <property type="protein sequence ID" value="PUU83747.1"/>
    <property type="molecule type" value="Genomic_DNA"/>
</dbReference>
<comment type="similarity">
    <text evidence="1">Belongs to the peptidase C2 family.</text>
</comment>
<keyword evidence="3" id="KW-0788">Thiol protease</keyword>
<feature type="active site" evidence="2 3">
    <location>
        <position position="349"/>
    </location>
</feature>
<evidence type="ECO:0000259" key="5">
    <source>
        <dbReference type="PROSITE" id="PS50203"/>
    </source>
</evidence>
<organism evidence="6 7">
    <name type="scientific">Tuber borchii</name>
    <name type="common">White truffle</name>
    <dbReference type="NCBI Taxonomy" id="42251"/>
    <lineage>
        <taxon>Eukaryota</taxon>
        <taxon>Fungi</taxon>
        <taxon>Dikarya</taxon>
        <taxon>Ascomycota</taxon>
        <taxon>Pezizomycotina</taxon>
        <taxon>Pezizomycetes</taxon>
        <taxon>Pezizales</taxon>
        <taxon>Tuberaceae</taxon>
        <taxon>Tuber</taxon>
    </lineage>
</organism>
<dbReference type="GO" id="GO:0004198">
    <property type="term" value="F:calcium-dependent cysteine-type endopeptidase activity"/>
    <property type="evidence" value="ECO:0007669"/>
    <property type="project" value="InterPro"/>
</dbReference>
<feature type="region of interest" description="Disordered" evidence="4">
    <location>
        <begin position="677"/>
        <end position="706"/>
    </location>
</feature>
<evidence type="ECO:0000256" key="1">
    <source>
        <dbReference type="ARBA" id="ARBA00007623"/>
    </source>
</evidence>
<proteinExistence type="inferred from homology"/>
<keyword evidence="3" id="KW-0645">Protease</keyword>
<dbReference type="InterPro" id="IPR000169">
    <property type="entry name" value="Pept_cys_AS"/>
</dbReference>
<keyword evidence="3" id="KW-0378">Hydrolase</keyword>
<comment type="caution">
    <text evidence="6">The sequence shown here is derived from an EMBL/GenBank/DDBJ whole genome shotgun (WGS) entry which is preliminary data.</text>
</comment>